<keyword evidence="4 5" id="KW-0012">Acyltransferase</keyword>
<proteinExistence type="inferred from homology"/>
<dbReference type="InterPro" id="IPR024688">
    <property type="entry name" value="Mac_dom"/>
</dbReference>
<accession>A0ABN6ZAV2</accession>
<dbReference type="PROSITE" id="PS00101">
    <property type="entry name" value="HEXAPEP_TRANSFERASES"/>
    <property type="match status" value="1"/>
</dbReference>
<evidence type="ECO:0000256" key="4">
    <source>
        <dbReference type="ARBA" id="ARBA00023315"/>
    </source>
</evidence>
<evidence type="ECO:0000313" key="7">
    <source>
        <dbReference type="EMBL" id="BEH90961.1"/>
    </source>
</evidence>
<evidence type="ECO:0000259" key="6">
    <source>
        <dbReference type="SMART" id="SM01266"/>
    </source>
</evidence>
<dbReference type="InterPro" id="IPR001451">
    <property type="entry name" value="Hexapep"/>
</dbReference>
<dbReference type="EMBL" id="AP028127">
    <property type="protein sequence ID" value="BEH90961.1"/>
    <property type="molecule type" value="Genomic_DNA"/>
</dbReference>
<protein>
    <recommendedName>
        <fullName evidence="5">Acetyltransferase</fullName>
        <ecNumber evidence="5">2.3.1.-</ecNumber>
    </recommendedName>
</protein>
<dbReference type="Pfam" id="PF00132">
    <property type="entry name" value="Hexapep"/>
    <property type="match status" value="1"/>
</dbReference>
<dbReference type="SMART" id="SM01266">
    <property type="entry name" value="Mac"/>
    <property type="match status" value="1"/>
</dbReference>
<evidence type="ECO:0000256" key="3">
    <source>
        <dbReference type="ARBA" id="ARBA00022737"/>
    </source>
</evidence>
<dbReference type="Gene3D" id="2.160.10.10">
    <property type="entry name" value="Hexapeptide repeat proteins"/>
    <property type="match status" value="1"/>
</dbReference>
<dbReference type="PANTHER" id="PTHR43017:SF1">
    <property type="entry name" value="ACETYLTRANSFERASE YJL218W-RELATED"/>
    <property type="match status" value="1"/>
</dbReference>
<evidence type="ECO:0000256" key="1">
    <source>
        <dbReference type="ARBA" id="ARBA00007274"/>
    </source>
</evidence>
<dbReference type="InterPro" id="IPR011004">
    <property type="entry name" value="Trimer_LpxA-like_sf"/>
</dbReference>
<dbReference type="SUPFAM" id="SSF51161">
    <property type="entry name" value="Trimeric LpxA-like enzymes"/>
    <property type="match status" value="1"/>
</dbReference>
<dbReference type="Pfam" id="PF12464">
    <property type="entry name" value="Mac"/>
    <property type="match status" value="1"/>
</dbReference>
<gene>
    <name evidence="7" type="ORF">T23_10630</name>
</gene>
<evidence type="ECO:0000256" key="2">
    <source>
        <dbReference type="ARBA" id="ARBA00022679"/>
    </source>
</evidence>
<organism evidence="7 8">
    <name type="scientific">Turicibacter faecis</name>
    <dbReference type="NCBI Taxonomy" id="2963365"/>
    <lineage>
        <taxon>Bacteria</taxon>
        <taxon>Bacillati</taxon>
        <taxon>Bacillota</taxon>
        <taxon>Erysipelotrichia</taxon>
        <taxon>Erysipelotrichales</taxon>
        <taxon>Turicibacteraceae</taxon>
        <taxon>Turicibacter</taxon>
    </lineage>
</organism>
<sequence>MTEKEKMLQQQLYDANYDQKLIEERSVAKDLCFQYNQLLPSDVDAQQQLMKKLLGKTKDSFCIMAPFWCDYGYNIEVGENFFANHNTVILDGGKVTFGDNVFIAPNCGFHTAGHPIDFERRNQGLEYAYPITVGDNVWIGAGVQVMPGVTIGSDVVIGGGSVVVKDIPDHSVAVGNPCRVIRPITEEDRQTCWNRSPLNK</sequence>
<dbReference type="InterPro" id="IPR039369">
    <property type="entry name" value="LacA-like"/>
</dbReference>
<name>A0ABN6ZAV2_9FIRM</name>
<dbReference type="InterPro" id="IPR018357">
    <property type="entry name" value="Hexapep_transf_CS"/>
</dbReference>
<evidence type="ECO:0000313" key="8">
    <source>
        <dbReference type="Proteomes" id="UP001432099"/>
    </source>
</evidence>
<reference evidence="7" key="1">
    <citation type="journal article" date="2024" name="Int. J. Syst. Evol. Microbiol.">
        <title>Turicibacter faecis sp. nov., isolated from faeces of heart failure mouse model.</title>
        <authorList>
            <person name="Imamura Y."/>
            <person name="Motooka D."/>
            <person name="Nakajima Y."/>
            <person name="Ito S."/>
            <person name="Kitakaze M."/>
            <person name="Iida T."/>
            <person name="Nakamura S."/>
        </authorList>
    </citation>
    <scope>NUCLEOTIDE SEQUENCE</scope>
    <source>
        <strain evidence="7">TC023</strain>
    </source>
</reference>
<dbReference type="CDD" id="cd03357">
    <property type="entry name" value="LbH_MAT_GAT"/>
    <property type="match status" value="1"/>
</dbReference>
<dbReference type="RefSeq" id="WP_262950493.1">
    <property type="nucleotide sequence ID" value="NZ_AP028127.1"/>
</dbReference>
<keyword evidence="2 5" id="KW-0808">Transferase</keyword>
<dbReference type="EC" id="2.3.1.-" evidence="5"/>
<evidence type="ECO:0000256" key="5">
    <source>
        <dbReference type="RuleBase" id="RU367021"/>
    </source>
</evidence>
<dbReference type="Proteomes" id="UP001432099">
    <property type="component" value="Chromosome"/>
</dbReference>
<dbReference type="PANTHER" id="PTHR43017">
    <property type="entry name" value="GALACTOSIDE O-ACETYLTRANSFERASE"/>
    <property type="match status" value="1"/>
</dbReference>
<keyword evidence="3" id="KW-0677">Repeat</keyword>
<keyword evidence="8" id="KW-1185">Reference proteome</keyword>
<feature type="domain" description="Maltose/galactoside acetyltransferase" evidence="6">
    <location>
        <begin position="4"/>
        <end position="59"/>
    </location>
</feature>
<comment type="similarity">
    <text evidence="1 5">Belongs to the transferase hexapeptide repeat family.</text>
</comment>